<evidence type="ECO:0000313" key="10">
    <source>
        <dbReference type="Proteomes" id="UP000284731"/>
    </source>
</evidence>
<evidence type="ECO:0000256" key="6">
    <source>
        <dbReference type="ARBA" id="ARBA00022679"/>
    </source>
</evidence>
<evidence type="ECO:0000256" key="1">
    <source>
        <dbReference type="ARBA" id="ARBA00001282"/>
    </source>
</evidence>
<dbReference type="InterPro" id="IPR018294">
    <property type="entry name" value="ISPD_synthase_CS"/>
</dbReference>
<dbReference type="InterPro" id="IPR029044">
    <property type="entry name" value="Nucleotide-diphossugar_trans"/>
</dbReference>
<name>A0A412PIE1_9FIRM</name>
<evidence type="ECO:0000256" key="3">
    <source>
        <dbReference type="ARBA" id="ARBA00009789"/>
    </source>
</evidence>
<evidence type="ECO:0000313" key="9">
    <source>
        <dbReference type="EMBL" id="RGT57957.1"/>
    </source>
</evidence>
<keyword evidence="6 9" id="KW-0808">Transferase</keyword>
<evidence type="ECO:0000256" key="5">
    <source>
        <dbReference type="ARBA" id="ARBA00019056"/>
    </source>
</evidence>
<comment type="catalytic activity">
    <reaction evidence="1">
        <text>2-C-methyl-D-erythritol 4-phosphate + CTP + H(+) = 4-CDP-2-C-methyl-D-erythritol + diphosphate</text>
        <dbReference type="Rhea" id="RHEA:13429"/>
        <dbReference type="ChEBI" id="CHEBI:15378"/>
        <dbReference type="ChEBI" id="CHEBI:33019"/>
        <dbReference type="ChEBI" id="CHEBI:37563"/>
        <dbReference type="ChEBI" id="CHEBI:57823"/>
        <dbReference type="ChEBI" id="CHEBI:58262"/>
        <dbReference type="EC" id="2.7.7.60"/>
    </reaction>
</comment>
<evidence type="ECO:0000256" key="4">
    <source>
        <dbReference type="ARBA" id="ARBA00012526"/>
    </source>
</evidence>
<dbReference type="PANTHER" id="PTHR32125">
    <property type="entry name" value="2-C-METHYL-D-ERYTHRITOL 4-PHOSPHATE CYTIDYLYLTRANSFERASE, CHLOROPLASTIC"/>
    <property type="match status" value="1"/>
</dbReference>
<dbReference type="Gene3D" id="3.90.550.10">
    <property type="entry name" value="Spore Coat Polysaccharide Biosynthesis Protein SpsA, Chain A"/>
    <property type="match status" value="1"/>
</dbReference>
<comment type="caution">
    <text evidence="9">The sequence shown here is derived from an EMBL/GenBank/DDBJ whole genome shotgun (WGS) entry which is preliminary data.</text>
</comment>
<dbReference type="EMBL" id="QRWX01000001">
    <property type="protein sequence ID" value="RGT57957.1"/>
    <property type="molecule type" value="Genomic_DNA"/>
</dbReference>
<reference evidence="9 10" key="1">
    <citation type="submission" date="2018-08" db="EMBL/GenBank/DDBJ databases">
        <title>A genome reference for cultivated species of the human gut microbiota.</title>
        <authorList>
            <person name="Zou Y."/>
            <person name="Xue W."/>
            <person name="Luo G."/>
        </authorList>
    </citation>
    <scope>NUCLEOTIDE SEQUENCE [LARGE SCALE GENOMIC DNA]</scope>
    <source>
        <strain evidence="9 10">AF18-46</strain>
    </source>
</reference>
<keyword evidence="8" id="KW-0414">Isoprene biosynthesis</keyword>
<dbReference type="GO" id="GO:0050518">
    <property type="term" value="F:2-C-methyl-D-erythritol 4-phosphate cytidylyltransferase activity"/>
    <property type="evidence" value="ECO:0007669"/>
    <property type="project" value="UniProtKB-EC"/>
</dbReference>
<evidence type="ECO:0000256" key="2">
    <source>
        <dbReference type="ARBA" id="ARBA00004787"/>
    </source>
</evidence>
<dbReference type="GO" id="GO:0019288">
    <property type="term" value="P:isopentenyl diphosphate biosynthetic process, methylerythritol 4-phosphate pathway"/>
    <property type="evidence" value="ECO:0007669"/>
    <property type="project" value="UniProtKB-UniPathway"/>
</dbReference>
<protein>
    <recommendedName>
        <fullName evidence="5">2-C-methyl-D-erythritol 4-phosphate cytidylyltransferase</fullName>
        <ecNumber evidence="4">2.7.7.60</ecNumber>
    </recommendedName>
</protein>
<keyword evidence="7 9" id="KW-0548">Nucleotidyltransferase</keyword>
<accession>A0A412PIE1</accession>
<gene>
    <name evidence="9" type="primary">ispD</name>
    <name evidence="9" type="ORF">DWX20_02600</name>
</gene>
<comment type="similarity">
    <text evidence="3">Belongs to the IspD/TarI cytidylyltransferase family. IspD subfamily.</text>
</comment>
<dbReference type="Proteomes" id="UP000284731">
    <property type="component" value="Unassembled WGS sequence"/>
</dbReference>
<dbReference type="Pfam" id="PF01128">
    <property type="entry name" value="IspD"/>
    <property type="match status" value="1"/>
</dbReference>
<dbReference type="FunFam" id="3.90.550.10:FF:000003">
    <property type="entry name" value="2-C-methyl-D-erythritol 4-phosphate cytidylyltransferase"/>
    <property type="match status" value="1"/>
</dbReference>
<dbReference type="InterPro" id="IPR034683">
    <property type="entry name" value="IspD/TarI"/>
</dbReference>
<evidence type="ECO:0000256" key="8">
    <source>
        <dbReference type="ARBA" id="ARBA00023229"/>
    </source>
</evidence>
<dbReference type="SUPFAM" id="SSF53448">
    <property type="entry name" value="Nucleotide-diphospho-sugar transferases"/>
    <property type="match status" value="1"/>
</dbReference>
<dbReference type="AlphaFoldDB" id="A0A412PIE1"/>
<dbReference type="RefSeq" id="WP_118764373.1">
    <property type="nucleotide sequence ID" value="NZ_CABJCF010000001.1"/>
</dbReference>
<dbReference type="PROSITE" id="PS01295">
    <property type="entry name" value="ISPD"/>
    <property type="match status" value="1"/>
</dbReference>
<dbReference type="NCBIfam" id="TIGR00453">
    <property type="entry name" value="ispD"/>
    <property type="match status" value="1"/>
</dbReference>
<proteinExistence type="inferred from homology"/>
<dbReference type="EC" id="2.7.7.60" evidence="4"/>
<evidence type="ECO:0000256" key="7">
    <source>
        <dbReference type="ARBA" id="ARBA00022695"/>
    </source>
</evidence>
<dbReference type="InterPro" id="IPR050088">
    <property type="entry name" value="IspD/TarI_cytidylyltransf_bact"/>
</dbReference>
<dbReference type="UniPathway" id="UPA00056">
    <property type="reaction ID" value="UER00093"/>
</dbReference>
<dbReference type="PANTHER" id="PTHR32125:SF4">
    <property type="entry name" value="2-C-METHYL-D-ERYTHRITOL 4-PHOSPHATE CYTIDYLYLTRANSFERASE, CHLOROPLASTIC"/>
    <property type="match status" value="1"/>
</dbReference>
<dbReference type="InterPro" id="IPR001228">
    <property type="entry name" value="IspD"/>
</dbReference>
<sequence>MQYSALIVAAGSGTRMNLGYNKVYAKLSDGTTILDKTLSVFLNDSDCVQIVLVTDCAEHFEKVHGRKDGRIVFASGGETRQDSVYNGLRAVLADVVLVHDGARPFLDQESLEKIKKTMETEKAALLCVPCKDTVKHVQNGYVVETYERSTLQCAQTPQAFETDLLLTCMHKAKKDHFIGTDDTSLVEKYSDVKVAVVEGKYSNYKITTPEDMR</sequence>
<organism evidence="9 10">
    <name type="scientific">Solobacterium moorei</name>
    <dbReference type="NCBI Taxonomy" id="102148"/>
    <lineage>
        <taxon>Bacteria</taxon>
        <taxon>Bacillati</taxon>
        <taxon>Bacillota</taxon>
        <taxon>Erysipelotrichia</taxon>
        <taxon>Erysipelotrichales</taxon>
        <taxon>Erysipelotrichaceae</taxon>
        <taxon>Solobacterium</taxon>
    </lineage>
</organism>
<comment type="pathway">
    <text evidence="2">Isoprenoid biosynthesis; isopentenyl diphosphate biosynthesis via DXP pathway; isopentenyl diphosphate from 1-deoxy-D-xylulose 5-phosphate: step 2/6.</text>
</comment>
<dbReference type="CDD" id="cd02516">
    <property type="entry name" value="CDP-ME_synthetase"/>
    <property type="match status" value="1"/>
</dbReference>